<comment type="caution">
    <text evidence="1">The sequence shown here is derived from an EMBL/GenBank/DDBJ whole genome shotgun (WGS) entry which is preliminary data.</text>
</comment>
<organism evidence="1">
    <name type="scientific">bioreactor metagenome</name>
    <dbReference type="NCBI Taxonomy" id="1076179"/>
    <lineage>
        <taxon>unclassified sequences</taxon>
        <taxon>metagenomes</taxon>
        <taxon>ecological metagenomes</taxon>
    </lineage>
</organism>
<reference evidence="1" key="1">
    <citation type="submission" date="2019-08" db="EMBL/GenBank/DDBJ databases">
        <authorList>
            <person name="Kucharzyk K."/>
            <person name="Murdoch R.W."/>
            <person name="Higgins S."/>
            <person name="Loffler F."/>
        </authorList>
    </citation>
    <scope>NUCLEOTIDE SEQUENCE</scope>
</reference>
<name>A0A645HZX5_9ZZZZ</name>
<sequence length="112" mass="12234">MTGVASAGDNSRTGRAELDLNRMGRVCEQLQISVKTVHNLGAGNGFPRFARHGNSHRPLGNGGVGCYRRRHSGFFNPVEAHLIGSRVRRVVRAPFQACRIGVFGIIRSPVLR</sequence>
<dbReference type="AlphaFoldDB" id="A0A645HZX5"/>
<gene>
    <name evidence="1" type="ORF">SDC9_192160</name>
</gene>
<evidence type="ECO:0000313" key="1">
    <source>
        <dbReference type="EMBL" id="MPN44595.1"/>
    </source>
</evidence>
<protein>
    <submittedName>
        <fullName evidence="1">Uncharacterized protein</fullName>
    </submittedName>
</protein>
<accession>A0A645HZX5</accession>
<proteinExistence type="predicted"/>
<dbReference type="EMBL" id="VSSQ01103833">
    <property type="protein sequence ID" value="MPN44595.1"/>
    <property type="molecule type" value="Genomic_DNA"/>
</dbReference>